<evidence type="ECO:0000256" key="1">
    <source>
        <dbReference type="SAM" id="Phobius"/>
    </source>
</evidence>
<evidence type="ECO:0000313" key="3">
    <source>
        <dbReference type="Proteomes" id="UP000518300"/>
    </source>
</evidence>
<accession>A0A848L3U7</accession>
<name>A0A848L3U7_9BACT</name>
<keyword evidence="1" id="KW-1133">Transmembrane helix</keyword>
<evidence type="ECO:0000313" key="2">
    <source>
        <dbReference type="EMBL" id="NMO13306.1"/>
    </source>
</evidence>
<dbReference type="RefSeq" id="WP_169342585.1">
    <property type="nucleotide sequence ID" value="NZ_JABBJJ010000001.1"/>
</dbReference>
<protein>
    <submittedName>
        <fullName evidence="2">Uncharacterized protein</fullName>
    </submittedName>
</protein>
<reference evidence="2 3" key="1">
    <citation type="submission" date="2020-04" db="EMBL/GenBank/DDBJ databases">
        <title>Draft genome of Pyxidicoccus fallax type strain.</title>
        <authorList>
            <person name="Whitworth D.E."/>
        </authorList>
    </citation>
    <scope>NUCLEOTIDE SEQUENCE [LARGE SCALE GENOMIC DNA]</scope>
    <source>
        <strain evidence="2 3">DSM 14698</strain>
    </source>
</reference>
<sequence>MKAAPQKATPQHVETQQVPQQLIPTVRDWVGSPTVDLVNVIVLIALGLVAFVCFLLYRELSRPRGSRRGR</sequence>
<feature type="transmembrane region" description="Helical" evidence="1">
    <location>
        <begin position="37"/>
        <end position="57"/>
    </location>
</feature>
<dbReference type="AlphaFoldDB" id="A0A848L3U7"/>
<proteinExistence type="predicted"/>
<gene>
    <name evidence="2" type="ORF">HG543_00255</name>
</gene>
<dbReference type="EMBL" id="JABBJJ010000001">
    <property type="protein sequence ID" value="NMO13306.1"/>
    <property type="molecule type" value="Genomic_DNA"/>
</dbReference>
<keyword evidence="1" id="KW-0812">Transmembrane</keyword>
<keyword evidence="1" id="KW-0472">Membrane</keyword>
<comment type="caution">
    <text evidence="2">The sequence shown here is derived from an EMBL/GenBank/DDBJ whole genome shotgun (WGS) entry which is preliminary data.</text>
</comment>
<dbReference type="Proteomes" id="UP000518300">
    <property type="component" value="Unassembled WGS sequence"/>
</dbReference>
<organism evidence="2 3">
    <name type="scientific">Pyxidicoccus fallax</name>
    <dbReference type="NCBI Taxonomy" id="394095"/>
    <lineage>
        <taxon>Bacteria</taxon>
        <taxon>Pseudomonadati</taxon>
        <taxon>Myxococcota</taxon>
        <taxon>Myxococcia</taxon>
        <taxon>Myxococcales</taxon>
        <taxon>Cystobacterineae</taxon>
        <taxon>Myxococcaceae</taxon>
        <taxon>Pyxidicoccus</taxon>
    </lineage>
</organism>
<keyword evidence="3" id="KW-1185">Reference proteome</keyword>